<sequence>MAQQQREAALRLSTEARERAELRAQAITECGICDDDGYANGALCDHDPERAERAARHLAAIRSTLTKPKGAA</sequence>
<organism evidence="1 2">
    <name type="scientific">Rhodococcus rhodochrous KG-21</name>
    <dbReference type="NCBI Taxonomy" id="1441923"/>
    <lineage>
        <taxon>Bacteria</taxon>
        <taxon>Bacillati</taxon>
        <taxon>Actinomycetota</taxon>
        <taxon>Actinomycetes</taxon>
        <taxon>Mycobacteriales</taxon>
        <taxon>Nocardiaceae</taxon>
        <taxon>Rhodococcus</taxon>
    </lineage>
</organism>
<comment type="caution">
    <text evidence="1">The sequence shown here is derived from an EMBL/GenBank/DDBJ whole genome shotgun (WGS) entry which is preliminary data.</text>
</comment>
<accession>A0A0M9WPA4</accession>
<name>A0A0M9WPA4_RHORH</name>
<evidence type="ECO:0000313" key="1">
    <source>
        <dbReference type="EMBL" id="KOS56447.1"/>
    </source>
</evidence>
<dbReference type="PATRIC" id="fig|1441923.3.peg.2118"/>
<reference evidence="1 2" key="1">
    <citation type="journal article" date="2015" name="Genome Announc.">
        <title>Draft Genome Sequence of Rhodococcus rhodochrous Strain KG-21, a Soil Isolate from Oil Fields of Krishna-Godavari Basin, India.</title>
        <authorList>
            <person name="Dawar C."/>
            <person name="Aggarwal R.K."/>
        </authorList>
    </citation>
    <scope>NUCLEOTIDE SEQUENCE [LARGE SCALE GENOMIC DNA]</scope>
    <source>
        <strain evidence="1 2">KG-21</strain>
    </source>
</reference>
<dbReference type="Proteomes" id="UP000037712">
    <property type="component" value="Unassembled WGS sequence"/>
</dbReference>
<gene>
    <name evidence="1" type="ORF">Z051_09570</name>
</gene>
<protein>
    <submittedName>
        <fullName evidence="1">Uncharacterized protein</fullName>
    </submittedName>
</protein>
<reference evidence="2" key="2">
    <citation type="submission" date="2015-01" db="EMBL/GenBank/DDBJ databases">
        <title>Draft genome sequence of potential hydrocarbon metabolising strain of Rhodococcus rhodochrous.</title>
        <authorList>
            <person name="Aggarwal R.K."/>
            <person name="Dawar C."/>
        </authorList>
    </citation>
    <scope>NUCLEOTIDE SEQUENCE [LARGE SCALE GENOMIC DNA]</scope>
    <source>
        <strain evidence="2">KG-21</strain>
    </source>
</reference>
<evidence type="ECO:0000313" key="2">
    <source>
        <dbReference type="Proteomes" id="UP000037712"/>
    </source>
</evidence>
<dbReference type="EMBL" id="AZYO01000018">
    <property type="protein sequence ID" value="KOS56447.1"/>
    <property type="molecule type" value="Genomic_DNA"/>
</dbReference>
<proteinExistence type="predicted"/>
<dbReference type="AlphaFoldDB" id="A0A0M9WPA4"/>